<sequence length="294" mass="32490">MMTRLIQVLIAMVLAPLVTACVSDDLVRQTPFTAEQIRAQQVAIDRLIDGDVDGLIALSSDEFQALENVEDTMVKIMTIANAHPISPVIITGEHRVNDTTSDAYPLQYGVWESAYGDGYLIIELVTEANPDCCKLRHVNLTTLDESPVGRHDWASSDTGPVRLLILGLAVLIPAFCLVTAIVCVRDKAIRRKWLWVPFILIGLWGVQLNWTTGALRPNFFSYADGSVTFSFIKFQLLGAGVTRGGPFMPWIIDLGTPVGAILYWAMRRRLKRASNKPGQENAPPDLVSEEADRV</sequence>
<evidence type="ECO:0000256" key="1">
    <source>
        <dbReference type="SAM" id="MobiDB-lite"/>
    </source>
</evidence>
<reference evidence="4" key="2">
    <citation type="submission" date="2023-01" db="EMBL/GenBank/DDBJ databases">
        <title>Draft genome sequence of Algimonas porphyrae strain NBRC 108216.</title>
        <authorList>
            <person name="Sun Q."/>
            <person name="Mori K."/>
        </authorList>
    </citation>
    <scope>NUCLEOTIDE SEQUENCE</scope>
    <source>
        <strain evidence="4">NBRC 108216</strain>
    </source>
</reference>
<feature type="transmembrane region" description="Helical" evidence="2">
    <location>
        <begin position="247"/>
        <end position="266"/>
    </location>
</feature>
<dbReference type="EMBL" id="BSNJ01000003">
    <property type="protein sequence ID" value="GLQ20604.1"/>
    <property type="molecule type" value="Genomic_DNA"/>
</dbReference>
<keyword evidence="2" id="KW-0812">Transmembrane</keyword>
<evidence type="ECO:0000313" key="5">
    <source>
        <dbReference type="Proteomes" id="UP001161390"/>
    </source>
</evidence>
<feature type="region of interest" description="Disordered" evidence="1">
    <location>
        <begin position="274"/>
        <end position="294"/>
    </location>
</feature>
<organism evidence="4 5">
    <name type="scientific">Algimonas porphyrae</name>
    <dbReference type="NCBI Taxonomy" id="1128113"/>
    <lineage>
        <taxon>Bacteria</taxon>
        <taxon>Pseudomonadati</taxon>
        <taxon>Pseudomonadota</taxon>
        <taxon>Alphaproteobacteria</taxon>
        <taxon>Maricaulales</taxon>
        <taxon>Robiginitomaculaceae</taxon>
        <taxon>Algimonas</taxon>
    </lineage>
</organism>
<comment type="caution">
    <text evidence="4">The sequence shown here is derived from an EMBL/GenBank/DDBJ whole genome shotgun (WGS) entry which is preliminary data.</text>
</comment>
<feature type="signal peptide" evidence="3">
    <location>
        <begin position="1"/>
        <end position="20"/>
    </location>
</feature>
<dbReference type="RefSeq" id="WP_284371356.1">
    <property type="nucleotide sequence ID" value="NZ_BSNJ01000003.1"/>
</dbReference>
<dbReference type="Proteomes" id="UP001161390">
    <property type="component" value="Unassembled WGS sequence"/>
</dbReference>
<reference evidence="4" key="1">
    <citation type="journal article" date="2014" name="Int. J. Syst. Evol. Microbiol.">
        <title>Complete genome of a new Firmicutes species belonging to the dominant human colonic microbiota ('Ruminococcus bicirculans') reveals two chromosomes and a selective capacity to utilize plant glucans.</title>
        <authorList>
            <consortium name="NISC Comparative Sequencing Program"/>
            <person name="Wegmann U."/>
            <person name="Louis P."/>
            <person name="Goesmann A."/>
            <person name="Henrissat B."/>
            <person name="Duncan S.H."/>
            <person name="Flint H.J."/>
        </authorList>
    </citation>
    <scope>NUCLEOTIDE SEQUENCE</scope>
    <source>
        <strain evidence="4">NBRC 108216</strain>
    </source>
</reference>
<accession>A0ABQ5V0B2</accession>
<evidence type="ECO:0000256" key="2">
    <source>
        <dbReference type="SAM" id="Phobius"/>
    </source>
</evidence>
<feature type="transmembrane region" description="Helical" evidence="2">
    <location>
        <begin position="163"/>
        <end position="184"/>
    </location>
</feature>
<protein>
    <recommendedName>
        <fullName evidence="6">TPM domain-containing protein</fullName>
    </recommendedName>
</protein>
<evidence type="ECO:0000256" key="3">
    <source>
        <dbReference type="SAM" id="SignalP"/>
    </source>
</evidence>
<dbReference type="PROSITE" id="PS51257">
    <property type="entry name" value="PROKAR_LIPOPROTEIN"/>
    <property type="match status" value="1"/>
</dbReference>
<feature type="transmembrane region" description="Helical" evidence="2">
    <location>
        <begin position="193"/>
        <end position="210"/>
    </location>
</feature>
<keyword evidence="2" id="KW-0472">Membrane</keyword>
<gene>
    <name evidence="4" type="ORF">GCM10007854_15590</name>
</gene>
<feature type="chain" id="PRO_5045435284" description="TPM domain-containing protein" evidence="3">
    <location>
        <begin position="21"/>
        <end position="294"/>
    </location>
</feature>
<proteinExistence type="predicted"/>
<name>A0ABQ5V0B2_9PROT</name>
<evidence type="ECO:0000313" key="4">
    <source>
        <dbReference type="EMBL" id="GLQ20604.1"/>
    </source>
</evidence>
<keyword evidence="3" id="KW-0732">Signal</keyword>
<keyword evidence="5" id="KW-1185">Reference proteome</keyword>
<evidence type="ECO:0008006" key="6">
    <source>
        <dbReference type="Google" id="ProtNLM"/>
    </source>
</evidence>
<keyword evidence="2" id="KW-1133">Transmembrane helix</keyword>